<feature type="compositionally biased region" description="Basic and acidic residues" evidence="6">
    <location>
        <begin position="357"/>
        <end position="371"/>
    </location>
</feature>
<protein>
    <submittedName>
        <fullName evidence="8">695_t:CDS:1</fullName>
    </submittedName>
</protein>
<dbReference type="Proteomes" id="UP000789342">
    <property type="component" value="Unassembled WGS sequence"/>
</dbReference>
<evidence type="ECO:0000256" key="1">
    <source>
        <dbReference type="ARBA" id="ARBA00004123"/>
    </source>
</evidence>
<keyword evidence="2" id="KW-0677">Repeat</keyword>
<dbReference type="CDD" id="cd12416">
    <property type="entry name" value="RRM4_RBM28_like"/>
    <property type="match status" value="1"/>
</dbReference>
<feature type="compositionally biased region" description="Basic residues" evidence="6">
    <location>
        <begin position="782"/>
        <end position="801"/>
    </location>
</feature>
<feature type="compositionally biased region" description="Basic and acidic residues" evidence="6">
    <location>
        <begin position="736"/>
        <end position="759"/>
    </location>
</feature>
<name>A0A9N8VSA4_9GLOM</name>
<evidence type="ECO:0000259" key="7">
    <source>
        <dbReference type="PROSITE" id="PS50102"/>
    </source>
</evidence>
<evidence type="ECO:0000313" key="8">
    <source>
        <dbReference type="EMBL" id="CAG8464871.1"/>
    </source>
</evidence>
<evidence type="ECO:0000313" key="9">
    <source>
        <dbReference type="Proteomes" id="UP000789342"/>
    </source>
</evidence>
<dbReference type="SMART" id="SM00361">
    <property type="entry name" value="RRM_1"/>
    <property type="match status" value="2"/>
</dbReference>
<dbReference type="FunFam" id="3.30.70.330:FF:000182">
    <property type="entry name" value="RNA-binding motif protein 28"/>
    <property type="match status" value="1"/>
</dbReference>
<keyword evidence="4" id="KW-0539">Nucleus</keyword>
<dbReference type="CDD" id="cd00590">
    <property type="entry name" value="RRM_SF"/>
    <property type="match status" value="1"/>
</dbReference>
<dbReference type="SUPFAM" id="SSF54928">
    <property type="entry name" value="RNA-binding domain, RBD"/>
    <property type="match status" value="3"/>
</dbReference>
<proteinExistence type="predicted"/>
<evidence type="ECO:0000256" key="2">
    <source>
        <dbReference type="ARBA" id="ARBA00022737"/>
    </source>
</evidence>
<dbReference type="PROSITE" id="PS50102">
    <property type="entry name" value="RRM"/>
    <property type="match status" value="4"/>
</dbReference>
<dbReference type="EMBL" id="CAJVPV010000600">
    <property type="protein sequence ID" value="CAG8464871.1"/>
    <property type="molecule type" value="Genomic_DNA"/>
</dbReference>
<dbReference type="GO" id="GO:0003729">
    <property type="term" value="F:mRNA binding"/>
    <property type="evidence" value="ECO:0007669"/>
    <property type="project" value="TreeGrafter"/>
</dbReference>
<dbReference type="Pfam" id="PF00076">
    <property type="entry name" value="RRM_1"/>
    <property type="match status" value="4"/>
</dbReference>
<dbReference type="PANTHER" id="PTHR48039">
    <property type="entry name" value="RNA-BINDING MOTIF PROTEIN 14B"/>
    <property type="match status" value="1"/>
</dbReference>
<gene>
    <name evidence="8" type="ORF">AMORRO_LOCUS1579</name>
</gene>
<comment type="subcellular location">
    <subcellularLocation>
        <location evidence="1">Nucleus</location>
    </subcellularLocation>
</comment>
<dbReference type="InterPro" id="IPR003954">
    <property type="entry name" value="RRM_euk-type"/>
</dbReference>
<evidence type="ECO:0000256" key="5">
    <source>
        <dbReference type="PROSITE-ProRule" id="PRU00176"/>
    </source>
</evidence>
<feature type="region of interest" description="Disordered" evidence="6">
    <location>
        <begin position="733"/>
        <end position="801"/>
    </location>
</feature>
<comment type="caution">
    <text evidence="8">The sequence shown here is derived from an EMBL/GenBank/DDBJ whole genome shotgun (WGS) entry which is preliminary data.</text>
</comment>
<feature type="domain" description="RRM" evidence="7">
    <location>
        <begin position="29"/>
        <end position="130"/>
    </location>
</feature>
<feature type="compositionally biased region" description="Acidic residues" evidence="6">
    <location>
        <begin position="372"/>
        <end position="390"/>
    </location>
</feature>
<dbReference type="PANTHER" id="PTHR48039:SF5">
    <property type="entry name" value="RNA-BINDING PROTEIN 28"/>
    <property type="match status" value="1"/>
</dbReference>
<dbReference type="InterPro" id="IPR035979">
    <property type="entry name" value="RBD_domain_sf"/>
</dbReference>
<dbReference type="InterPro" id="IPR051945">
    <property type="entry name" value="RRM_MRD1_RNA_proc_ribogen"/>
</dbReference>
<feature type="compositionally biased region" description="Basic and acidic residues" evidence="6">
    <location>
        <begin position="391"/>
        <end position="413"/>
    </location>
</feature>
<keyword evidence="9" id="KW-1185">Reference proteome</keyword>
<feature type="region of interest" description="Disordered" evidence="6">
    <location>
        <begin position="345"/>
        <end position="413"/>
    </location>
</feature>
<dbReference type="InterPro" id="IPR000504">
    <property type="entry name" value="RRM_dom"/>
</dbReference>
<dbReference type="FunFam" id="3.30.70.330:FF:000406">
    <property type="entry name" value="Related to Nucleolar protein NOP4"/>
    <property type="match status" value="1"/>
</dbReference>
<reference evidence="8" key="1">
    <citation type="submission" date="2021-06" db="EMBL/GenBank/DDBJ databases">
        <authorList>
            <person name="Kallberg Y."/>
            <person name="Tangrot J."/>
            <person name="Rosling A."/>
        </authorList>
    </citation>
    <scope>NUCLEOTIDE SEQUENCE</scope>
    <source>
        <strain evidence="8">CL551</strain>
    </source>
</reference>
<dbReference type="GO" id="GO:0005634">
    <property type="term" value="C:nucleus"/>
    <property type="evidence" value="ECO:0007669"/>
    <property type="project" value="UniProtKB-SubCell"/>
</dbReference>
<accession>A0A9N8VSA4</accession>
<dbReference type="InterPro" id="IPR012677">
    <property type="entry name" value="Nucleotide-bd_a/b_plait_sf"/>
</dbReference>
<feature type="region of interest" description="Disordered" evidence="6">
    <location>
        <begin position="66"/>
        <end position="89"/>
    </location>
</feature>
<feature type="domain" description="RRM" evidence="7">
    <location>
        <begin position="419"/>
        <end position="500"/>
    </location>
</feature>
<organism evidence="8 9">
    <name type="scientific">Acaulospora morrowiae</name>
    <dbReference type="NCBI Taxonomy" id="94023"/>
    <lineage>
        <taxon>Eukaryota</taxon>
        <taxon>Fungi</taxon>
        <taxon>Fungi incertae sedis</taxon>
        <taxon>Mucoromycota</taxon>
        <taxon>Glomeromycotina</taxon>
        <taxon>Glomeromycetes</taxon>
        <taxon>Diversisporales</taxon>
        <taxon>Acaulosporaceae</taxon>
        <taxon>Acaulospora</taxon>
    </lineage>
</organism>
<feature type="domain" description="RRM" evidence="7">
    <location>
        <begin position="253"/>
        <end position="331"/>
    </location>
</feature>
<evidence type="ECO:0000256" key="6">
    <source>
        <dbReference type="SAM" id="MobiDB-lite"/>
    </source>
</evidence>
<dbReference type="SMART" id="SM00360">
    <property type="entry name" value="RRM"/>
    <property type="match status" value="5"/>
</dbReference>
<evidence type="ECO:0000256" key="4">
    <source>
        <dbReference type="ARBA" id="ARBA00023242"/>
    </source>
</evidence>
<feature type="domain" description="RRM" evidence="7">
    <location>
        <begin position="168"/>
        <end position="241"/>
    </location>
</feature>
<dbReference type="OrthoDB" id="267048at2759"/>
<dbReference type="AlphaFoldDB" id="A0A9N8VSA4"/>
<sequence length="801" mass="91334">MQTEDFIPIIQDDSNVEESVASSQHGNVTTLFVRKIPYDATDSEFESFFSEIGPIRSCFLVKETNSSIKPSDPEGSNPAPPKDKEEREVRNRGYGFVRYALSQDAEHALKELKKVKFRGTHTLKMEIALKKHEKPSFVEADKKSGHLSASEKKKINNELSNKPERASKTILIQGLPKDLTRKRIYKKVRKFGDVEDMIYSEEGHEIAHITFKTVKDATNALRHLDGHMFHGSRMNAKFVDGEANKSNSVDKKSRLIVRNIPWEYREQDLLKIFSACGEVVEVSLPRKYKGGPLRGFACIQYRKREEAEKAISDLNETKHHGRTIAVDWSLPKDKYLEAMGAFQAKLTGDPGNGPGGTHEDQIKDEDIRNVDSEDDKSVEETGEREDDEIMTDAKDDVNSENHRSTGTIKREAHPPSEGNVLFIRNLAFEATEEELGAIFRPFGPLRYHVITRDSATGRSRGTGFVCFVHKEHADECLSEAKKIHHIAVDSNELSSKKGKRKELVYKSILTADPSDLQALKFTLRGRVLSVVKAVDKDEAHKLMEINQDKRRKEDRRNLYLMNEGGTPVAESLPTSEMNKRITSFNTRKNLLAKNPNLYISKTRLSIRNIPLTVDESRLKNLGKESIQNFKEEVRKGEREDLRKSEKIEGWDKLIKIKQAKIARSKDRVDSVTQKLRSKGYGFLEYVEHAHALAALRYLNNNPKVFGEKKRPIVEFAIENSIIVKRRAERLKGIKGGRSDKSNRNIDNKEKSGDTPDRKFNNNNENINSKRKRETNNDAQSSTKKKAKVIHRKSPKVLKRRK</sequence>
<evidence type="ECO:0000256" key="3">
    <source>
        <dbReference type="ARBA" id="ARBA00022884"/>
    </source>
</evidence>
<keyword evidence="3 5" id="KW-0694">RNA-binding</keyword>
<dbReference type="Gene3D" id="3.30.70.330">
    <property type="match status" value="5"/>
</dbReference>